<name>A0ABN8JZL0_9HYPH</name>
<proteinExistence type="predicted"/>
<comment type="caution">
    <text evidence="1">The sequence shown here is derived from an EMBL/GenBank/DDBJ whole genome shotgun (WGS) entry which is preliminary data.</text>
</comment>
<accession>A0ABN8JZL0</accession>
<sequence length="67" mass="7490">MLTGTDASEARRWFAEDLRVLSPVVHNPAIIEAFAKVPREKYLGDGPWRIHSRLQVGTVHTSPSYAS</sequence>
<organism evidence="1 2">
    <name type="scientific">Mesorhizobium escarrei</name>
    <dbReference type="NCBI Taxonomy" id="666018"/>
    <lineage>
        <taxon>Bacteria</taxon>
        <taxon>Pseudomonadati</taxon>
        <taxon>Pseudomonadota</taxon>
        <taxon>Alphaproteobacteria</taxon>
        <taxon>Hyphomicrobiales</taxon>
        <taxon>Phyllobacteriaceae</taxon>
        <taxon>Mesorhizobium</taxon>
    </lineage>
</organism>
<reference evidence="1 2" key="1">
    <citation type="submission" date="2022-03" db="EMBL/GenBank/DDBJ databases">
        <authorList>
            <person name="Brunel B."/>
        </authorList>
    </citation>
    <scope>NUCLEOTIDE SEQUENCE [LARGE SCALE GENOMIC DNA]</scope>
    <source>
        <strain evidence="1">STM5069sample</strain>
    </source>
</reference>
<evidence type="ECO:0000313" key="1">
    <source>
        <dbReference type="EMBL" id="CAH2402613.1"/>
    </source>
</evidence>
<dbReference type="EMBL" id="CAKXZT010000127">
    <property type="protein sequence ID" value="CAH2402613.1"/>
    <property type="molecule type" value="Genomic_DNA"/>
</dbReference>
<keyword evidence="2" id="KW-1185">Reference proteome</keyword>
<protein>
    <submittedName>
        <fullName evidence="1">Uncharacterized protein</fullName>
    </submittedName>
</protein>
<dbReference type="RefSeq" id="WP_254019224.1">
    <property type="nucleotide sequence ID" value="NZ_CAKXZT010000127.1"/>
</dbReference>
<evidence type="ECO:0000313" key="2">
    <source>
        <dbReference type="Proteomes" id="UP001153050"/>
    </source>
</evidence>
<dbReference type="Proteomes" id="UP001153050">
    <property type="component" value="Unassembled WGS sequence"/>
</dbReference>
<gene>
    <name evidence="1" type="ORF">MES5069_320003</name>
</gene>